<gene>
    <name evidence="3" type="ORF">LGH74_09350</name>
</gene>
<dbReference type="InterPro" id="IPR006121">
    <property type="entry name" value="HMA_dom"/>
</dbReference>
<accession>A0ABS8AT17</accession>
<dbReference type="EMBL" id="JAJADR010000002">
    <property type="protein sequence ID" value="MCB2408182.1"/>
    <property type="molecule type" value="Genomic_DNA"/>
</dbReference>
<dbReference type="PROSITE" id="PS50846">
    <property type="entry name" value="HMA_2"/>
    <property type="match status" value="1"/>
</dbReference>
<evidence type="ECO:0000313" key="4">
    <source>
        <dbReference type="Proteomes" id="UP001165296"/>
    </source>
</evidence>
<keyword evidence="4" id="KW-1185">Reference proteome</keyword>
<keyword evidence="1" id="KW-0732">Signal</keyword>
<feature type="domain" description="HMA" evidence="2">
    <location>
        <begin position="37"/>
        <end position="103"/>
    </location>
</feature>
<feature type="chain" id="PRO_5045207186" evidence="1">
    <location>
        <begin position="23"/>
        <end position="131"/>
    </location>
</feature>
<dbReference type="CDD" id="cd00371">
    <property type="entry name" value="HMA"/>
    <property type="match status" value="1"/>
</dbReference>
<evidence type="ECO:0000313" key="3">
    <source>
        <dbReference type="EMBL" id="MCB2408182.1"/>
    </source>
</evidence>
<name>A0ABS8AT17_9BACT</name>
<comment type="caution">
    <text evidence="3">The sequence shown here is derived from an EMBL/GenBank/DDBJ whole genome shotgun (WGS) entry which is preliminary data.</text>
</comment>
<dbReference type="RefSeq" id="WP_226174975.1">
    <property type="nucleotide sequence ID" value="NZ_JAJADR010000002.1"/>
</dbReference>
<evidence type="ECO:0000256" key="1">
    <source>
        <dbReference type="SAM" id="SignalP"/>
    </source>
</evidence>
<sequence>MKTFKSILLTALVLLTTQLSFAQTAPTAKVKAKGPATEQLQIKTSAVCDMCKARLEKAMAYEKGVQQAILDVPSQVLTISYRPDKTAPATLRTAVQRTGYDADEQTADARAYDRLPDCCKKTNNVHTDTGH</sequence>
<dbReference type="Proteomes" id="UP001165296">
    <property type="component" value="Unassembled WGS sequence"/>
</dbReference>
<dbReference type="Pfam" id="PF00403">
    <property type="entry name" value="HMA"/>
    <property type="match status" value="1"/>
</dbReference>
<dbReference type="SUPFAM" id="SSF55008">
    <property type="entry name" value="HMA, heavy metal-associated domain"/>
    <property type="match status" value="1"/>
</dbReference>
<evidence type="ECO:0000259" key="2">
    <source>
        <dbReference type="PROSITE" id="PS50846"/>
    </source>
</evidence>
<dbReference type="Gene3D" id="3.30.70.100">
    <property type="match status" value="1"/>
</dbReference>
<protein>
    <submittedName>
        <fullName evidence="3">Heavy-metal-associated domain-containing protein</fullName>
    </submittedName>
</protein>
<feature type="signal peptide" evidence="1">
    <location>
        <begin position="1"/>
        <end position="22"/>
    </location>
</feature>
<proteinExistence type="predicted"/>
<dbReference type="InterPro" id="IPR036163">
    <property type="entry name" value="HMA_dom_sf"/>
</dbReference>
<reference evidence="3" key="1">
    <citation type="submission" date="2021-10" db="EMBL/GenBank/DDBJ databases">
        <authorList>
            <person name="Dean J.D."/>
            <person name="Kim M.K."/>
            <person name="Newey C.N."/>
            <person name="Stoker T.S."/>
            <person name="Thompson D.W."/>
            <person name="Grose J.H."/>
        </authorList>
    </citation>
    <scope>NUCLEOTIDE SEQUENCE</scope>
    <source>
        <strain evidence="3">BT178</strain>
    </source>
</reference>
<organism evidence="3 4">
    <name type="scientific">Hymenobacter lucidus</name>
    <dbReference type="NCBI Taxonomy" id="2880930"/>
    <lineage>
        <taxon>Bacteria</taxon>
        <taxon>Pseudomonadati</taxon>
        <taxon>Bacteroidota</taxon>
        <taxon>Cytophagia</taxon>
        <taxon>Cytophagales</taxon>
        <taxon>Hymenobacteraceae</taxon>
        <taxon>Hymenobacter</taxon>
    </lineage>
</organism>